<dbReference type="EMBL" id="CP041165">
    <property type="protein sequence ID" value="QOP40344.1"/>
    <property type="molecule type" value="Genomic_DNA"/>
</dbReference>
<evidence type="ECO:0008006" key="4">
    <source>
        <dbReference type="Google" id="ProtNLM"/>
    </source>
</evidence>
<reference evidence="2 3" key="1">
    <citation type="submission" date="2019-06" db="EMBL/GenBank/DDBJ databases">
        <title>Sulfurimonas gotlandica sp. nov., a chemoautotrophic and psychrotolerant epsilonproteobacterium isolated from a pelagic redoxcline, and an emended description of the genus Sulfurimonas.</title>
        <authorList>
            <person name="Wang S."/>
            <person name="Jiang L."/>
            <person name="Shao Z."/>
        </authorList>
    </citation>
    <scope>NUCLEOTIDE SEQUENCE [LARGE SCALE GENOMIC DNA]</scope>
    <source>
        <strain evidence="2 3">B2</strain>
    </source>
</reference>
<feature type="signal peptide" evidence="1">
    <location>
        <begin position="1"/>
        <end position="15"/>
    </location>
</feature>
<dbReference type="Pfam" id="PF07396">
    <property type="entry name" value="Porin_O_P"/>
    <property type="match status" value="1"/>
</dbReference>
<evidence type="ECO:0000313" key="3">
    <source>
        <dbReference type="Proteomes" id="UP000593910"/>
    </source>
</evidence>
<dbReference type="SUPFAM" id="SSF56935">
    <property type="entry name" value="Porins"/>
    <property type="match status" value="1"/>
</dbReference>
<dbReference type="RefSeq" id="WP_193113773.1">
    <property type="nucleotide sequence ID" value="NZ_CP041165.1"/>
</dbReference>
<dbReference type="Proteomes" id="UP000593910">
    <property type="component" value="Chromosome"/>
</dbReference>
<dbReference type="AlphaFoldDB" id="A0A7M3V9B1"/>
<dbReference type="KEGG" id="smax:FJR03_00725"/>
<dbReference type="InterPro" id="IPR010870">
    <property type="entry name" value="Porin_O/P"/>
</dbReference>
<keyword evidence="1" id="KW-0732">Signal</keyword>
<accession>A0A7M3V9B1</accession>
<organism evidence="2 3">
    <name type="scientific">Sulfurimonas marina</name>
    <dbReference type="NCBI Taxonomy" id="2590551"/>
    <lineage>
        <taxon>Bacteria</taxon>
        <taxon>Pseudomonadati</taxon>
        <taxon>Campylobacterota</taxon>
        <taxon>Epsilonproteobacteria</taxon>
        <taxon>Campylobacterales</taxon>
        <taxon>Sulfurimonadaceae</taxon>
        <taxon>Sulfurimonas</taxon>
    </lineage>
</organism>
<name>A0A7M3V9B1_9BACT</name>
<dbReference type="Gene3D" id="2.40.160.10">
    <property type="entry name" value="Porin"/>
    <property type="match status" value="1"/>
</dbReference>
<proteinExistence type="predicted"/>
<dbReference type="InterPro" id="IPR023614">
    <property type="entry name" value="Porin_dom_sf"/>
</dbReference>
<gene>
    <name evidence="2" type="ORF">FJR03_00725</name>
</gene>
<evidence type="ECO:0000313" key="2">
    <source>
        <dbReference type="EMBL" id="QOP40344.1"/>
    </source>
</evidence>
<sequence length="427" mass="50231">MRYLILLLISFSLFANNDTNTTLDLDTTTKKEKKKKKVKYVKKRSQEYKYQQYIANLSNNKKPIGPYDYRYSFGAQISYDIGYIDQAEAISYDEPKPFFDHDFRRARISHSGSFFDKKLFYELEYSLIEDEDHYKDFYIGYKNKLRAINGAYRIKAGNLKVPFSLYRYSTSKNLSFMERPLGDDAFSIPRKLGVELLINSKLDRHLFSLFVCGFTNSIDERKENEINKPGASLRATYTYKASKRELLHLGFGALQQDYKNEDLRYRQNSESSILDDKYVSVRIRDVNDLLNKNFDLLFINHKYSLQAGYTTSDISADKDDYSFYSYFMEGSYFLLGKGKRFDFKESKFSKIKPRQDGAVELALRYSYINLNDKDEHGGEQTNYGFGVNWYINDETKVMTEYIMALPKDTDDYDGLINIYQMRIQFAF</sequence>
<evidence type="ECO:0000256" key="1">
    <source>
        <dbReference type="SAM" id="SignalP"/>
    </source>
</evidence>
<keyword evidence="3" id="KW-1185">Reference proteome</keyword>
<feature type="chain" id="PRO_5032469926" description="Porin" evidence="1">
    <location>
        <begin position="16"/>
        <end position="427"/>
    </location>
</feature>
<protein>
    <recommendedName>
        <fullName evidence="4">Porin</fullName>
    </recommendedName>
</protein>